<dbReference type="Pfam" id="PF00817">
    <property type="entry name" value="IMS"/>
    <property type="match status" value="1"/>
</dbReference>
<accession>A0A938WLB4</accession>
<dbReference type="GO" id="GO:0003887">
    <property type="term" value="F:DNA-directed DNA polymerase activity"/>
    <property type="evidence" value="ECO:0007669"/>
    <property type="project" value="TreeGrafter"/>
</dbReference>
<evidence type="ECO:0000313" key="8">
    <source>
        <dbReference type="Proteomes" id="UP000764045"/>
    </source>
</evidence>
<evidence type="ECO:0000256" key="5">
    <source>
        <dbReference type="ARBA" id="ARBA00023236"/>
    </source>
</evidence>
<dbReference type="GO" id="GO:0042276">
    <property type="term" value="P:error-prone translesion synthesis"/>
    <property type="evidence" value="ECO:0007669"/>
    <property type="project" value="TreeGrafter"/>
</dbReference>
<dbReference type="GO" id="GO:0005829">
    <property type="term" value="C:cytosol"/>
    <property type="evidence" value="ECO:0007669"/>
    <property type="project" value="TreeGrafter"/>
</dbReference>
<dbReference type="Gene3D" id="3.40.1170.60">
    <property type="match status" value="1"/>
</dbReference>
<reference evidence="7 8" key="1">
    <citation type="journal article" date="2021" name="Sci. Rep.">
        <title>The distribution of antibiotic resistance genes in chicken gut microbiota commensals.</title>
        <authorList>
            <person name="Juricova H."/>
            <person name="Matiasovicova J."/>
            <person name="Kubasova T."/>
            <person name="Cejkova D."/>
            <person name="Rychlik I."/>
        </authorList>
    </citation>
    <scope>NUCLEOTIDE SEQUENCE [LARGE SCALE GENOMIC DNA]</scope>
    <source>
        <strain evidence="7 8">An819</strain>
    </source>
</reference>
<dbReference type="RefSeq" id="WP_205108711.1">
    <property type="nucleotide sequence ID" value="NZ_JACJJL010000007.1"/>
</dbReference>
<evidence type="ECO:0000313" key="7">
    <source>
        <dbReference type="EMBL" id="MBM6661219.1"/>
    </source>
</evidence>
<protein>
    <submittedName>
        <fullName evidence="7">Y-family DNA polymerase</fullName>
    </submittedName>
</protein>
<name>A0A938WLB4_9BACT</name>
<dbReference type="PROSITE" id="PS50173">
    <property type="entry name" value="UMUC"/>
    <property type="match status" value="1"/>
</dbReference>
<dbReference type="EMBL" id="JACJJL010000007">
    <property type="protein sequence ID" value="MBM6661219.1"/>
    <property type="molecule type" value="Genomic_DNA"/>
</dbReference>
<evidence type="ECO:0000256" key="2">
    <source>
        <dbReference type="ARBA" id="ARBA00022763"/>
    </source>
</evidence>
<dbReference type="Gene3D" id="3.30.70.270">
    <property type="match status" value="1"/>
</dbReference>
<evidence type="ECO:0000256" key="1">
    <source>
        <dbReference type="ARBA" id="ARBA00010945"/>
    </source>
</evidence>
<dbReference type="Gene3D" id="1.10.150.20">
    <property type="entry name" value="5' to 3' exonuclease, C-terminal subdomain"/>
    <property type="match status" value="1"/>
</dbReference>
<keyword evidence="8" id="KW-1185">Reference proteome</keyword>
<dbReference type="InterPro" id="IPR017961">
    <property type="entry name" value="DNA_pol_Y-fam_little_finger"/>
</dbReference>
<dbReference type="GO" id="GO:0006281">
    <property type="term" value="P:DNA repair"/>
    <property type="evidence" value="ECO:0007669"/>
    <property type="project" value="UniProtKB-KW"/>
</dbReference>
<sequence length="424" mass="47162">MYGLVDCNNFYCSCERVFNPALRDVPVVVLSNNDGCVIARSNEAKALGIGMGVPYYQARNLLEANKVAVFSSNYALYGDMSRRVMMMLADFSPELTQYSIDEAFIDLSGLGTGNELYDYGRKIVKSIGRGTGIPVTMGIAPTKTLAKVAGHYGKRYKGYGGVCMIDTDEKRTKALMGLPIGEVWGIGRRNKARLESAGVRTAWDFTRLSESWVRQLLTVTGVRTWQELRGTSCIDIDELPQKKSICTSRSFADGGLCELGKVEEAVANFAAACSRKLKQQHSCCATLTVFAYTSRFRTDMPHYPINRTVQFAVATNDQQEIVSTAVKALRAEWPGDNRYHYKKAGVITWNTMPDKAIQADLFDTTDREKQARLAKAIDTINRKNGHNTVKVAVQGTGSAWQLKHEHSSKHYTTDIKEIIRVKTQ</sequence>
<feature type="domain" description="UmuC" evidence="6">
    <location>
        <begin position="2"/>
        <end position="187"/>
    </location>
</feature>
<dbReference type="Pfam" id="PF11799">
    <property type="entry name" value="IMS_C"/>
    <property type="match status" value="1"/>
</dbReference>
<keyword evidence="3" id="KW-0741">SOS mutagenesis</keyword>
<dbReference type="Pfam" id="PF13438">
    <property type="entry name" value="DUF4113"/>
    <property type="match status" value="1"/>
</dbReference>
<dbReference type="PANTHER" id="PTHR11076:SF34">
    <property type="entry name" value="PROTEIN UMUC"/>
    <property type="match status" value="1"/>
</dbReference>
<dbReference type="InterPro" id="IPR001126">
    <property type="entry name" value="UmuC"/>
</dbReference>
<evidence type="ECO:0000256" key="3">
    <source>
        <dbReference type="ARBA" id="ARBA00023199"/>
    </source>
</evidence>
<keyword evidence="2" id="KW-0227">DNA damage</keyword>
<dbReference type="PANTHER" id="PTHR11076">
    <property type="entry name" value="DNA REPAIR POLYMERASE UMUC / TRANSFERASE FAMILY MEMBER"/>
    <property type="match status" value="1"/>
</dbReference>
<keyword evidence="5" id="KW-0742">SOS response</keyword>
<evidence type="ECO:0000256" key="4">
    <source>
        <dbReference type="ARBA" id="ARBA00023204"/>
    </source>
</evidence>
<dbReference type="AlphaFoldDB" id="A0A938WLB4"/>
<proteinExistence type="inferred from homology"/>
<gene>
    <name evidence="7" type="ORF">H6B30_05535</name>
</gene>
<dbReference type="GO" id="GO:0009432">
    <property type="term" value="P:SOS response"/>
    <property type="evidence" value="ECO:0007669"/>
    <property type="project" value="UniProtKB-KW"/>
</dbReference>
<keyword evidence="4" id="KW-0234">DNA repair</keyword>
<dbReference type="Proteomes" id="UP000764045">
    <property type="component" value="Unassembled WGS sequence"/>
</dbReference>
<dbReference type="InterPro" id="IPR025188">
    <property type="entry name" value="DUF4113"/>
</dbReference>
<dbReference type="InterPro" id="IPR043502">
    <property type="entry name" value="DNA/RNA_pol_sf"/>
</dbReference>
<evidence type="ECO:0000259" key="6">
    <source>
        <dbReference type="PROSITE" id="PS50173"/>
    </source>
</evidence>
<dbReference type="InterPro" id="IPR050116">
    <property type="entry name" value="DNA_polymerase-Y"/>
</dbReference>
<dbReference type="InterPro" id="IPR043128">
    <property type="entry name" value="Rev_trsase/Diguanyl_cyclase"/>
</dbReference>
<dbReference type="InterPro" id="IPR036775">
    <property type="entry name" value="DNA_pol_Y-fam_lit_finger_sf"/>
</dbReference>
<organism evidence="7 8">
    <name type="scientific">Marseilla massiliensis</name>
    <dbReference type="NCBI Taxonomy" id="1841864"/>
    <lineage>
        <taxon>Bacteria</taxon>
        <taxon>Pseudomonadati</taxon>
        <taxon>Bacteroidota</taxon>
        <taxon>Bacteroidia</taxon>
        <taxon>Bacteroidales</taxon>
        <taxon>Prevotellaceae</taxon>
        <taxon>Marseilla</taxon>
    </lineage>
</organism>
<dbReference type="GO" id="GO:0003684">
    <property type="term" value="F:damaged DNA binding"/>
    <property type="evidence" value="ECO:0007669"/>
    <property type="project" value="InterPro"/>
</dbReference>
<dbReference type="CDD" id="cd01700">
    <property type="entry name" value="PolY_Pol_V_umuC"/>
    <property type="match status" value="1"/>
</dbReference>
<dbReference type="SUPFAM" id="SSF56672">
    <property type="entry name" value="DNA/RNA polymerases"/>
    <property type="match status" value="1"/>
</dbReference>
<dbReference type="Gene3D" id="3.30.1490.100">
    <property type="entry name" value="DNA polymerase, Y-family, little finger domain"/>
    <property type="match status" value="1"/>
</dbReference>
<comment type="caution">
    <text evidence="7">The sequence shown here is derived from an EMBL/GenBank/DDBJ whole genome shotgun (WGS) entry which is preliminary data.</text>
</comment>
<comment type="similarity">
    <text evidence="1">Belongs to the DNA polymerase type-Y family.</text>
</comment>